<feature type="domain" description="DUF4387" evidence="3">
    <location>
        <begin position="571"/>
        <end position="672"/>
    </location>
</feature>
<dbReference type="Pfam" id="PF07287">
    <property type="entry name" value="AtuA"/>
    <property type="match status" value="1"/>
</dbReference>
<organism evidence="4 5">
    <name type="scientific">Polyplosphaeria fusca</name>
    <dbReference type="NCBI Taxonomy" id="682080"/>
    <lineage>
        <taxon>Eukaryota</taxon>
        <taxon>Fungi</taxon>
        <taxon>Dikarya</taxon>
        <taxon>Ascomycota</taxon>
        <taxon>Pezizomycotina</taxon>
        <taxon>Dothideomycetes</taxon>
        <taxon>Pleosporomycetidae</taxon>
        <taxon>Pleosporales</taxon>
        <taxon>Tetraplosphaeriaceae</taxon>
        <taxon>Polyplosphaeria</taxon>
    </lineage>
</organism>
<feature type="region of interest" description="Disordered" evidence="1">
    <location>
        <begin position="1"/>
        <end position="20"/>
    </location>
</feature>
<sequence>MAPHFTEHVGTTRPSENQSSSAVCHIVTPVGCLGYGLIQDQTDEELTRLSQESPSTPKAIILDAGSTDSGPRRLALGKMGCPRASYVRDLTKLMALVFKHNVPLLFSSAGGDGSDEHVDELVKVIQEIVAGAQKSRKIKVLPIYSGLSKPLIKQRLQGNAIRGCGTPVPMLTNEDIDRATRIVAQMGAEPFMDAMIAHPDYDVIVGGRSYDPSPYVAFAAYHALGTTQASPQILGADKLGGLFHMGKLMECGGQCATPKSAGARATVYEDGSFDVIPLDPNARCIPTSVAAHTLYEKTRPDLLLGPGGTLDLTESTYEQLSDERTVRCRGSTFRSLVSAGKRYTVKLEGARIRGYRSASMGAFRDPALTSQLDSMFQRIRDYVTYQHKEWDQWWELDLHKFGAWRQEAPGEVWVICEALAQTQELATSLANTARIACIHAPYPGQKATSGNFAFGIGGIMEVEMGPNPEFCVYHVMELEDGEERGYSKVKQDSSVDSGAVAADSSDESNTLFTFQALTFHPEDHTNAIPISSQTNLTSRSQQGASTKKPYAVTHASLKAENFVLPPQIVTLGDITPVLRSKNAGPYEITFDILFPSPHIYNVVKESGFLTVQKIAQLYDMKTDNVIYCGFFDQAWAFKATIPRMRNGKFAVSGSFGEEDVHGSQMYLPLTGLKLPQDLIEQLRVGEAV</sequence>
<proteinExistence type="predicted"/>
<feature type="domain" description="Acyclic terpene utilisation N-terminal" evidence="2">
    <location>
        <begin position="177"/>
        <end position="445"/>
    </location>
</feature>
<dbReference type="EMBL" id="ML996265">
    <property type="protein sequence ID" value="KAF2728822.1"/>
    <property type="molecule type" value="Genomic_DNA"/>
</dbReference>
<evidence type="ECO:0000256" key="1">
    <source>
        <dbReference type="SAM" id="MobiDB-lite"/>
    </source>
</evidence>
<dbReference type="Pfam" id="PF14330">
    <property type="entry name" value="DUF4387"/>
    <property type="match status" value="1"/>
</dbReference>
<name>A0A9P4QK61_9PLEO</name>
<evidence type="ECO:0000313" key="5">
    <source>
        <dbReference type="Proteomes" id="UP000799444"/>
    </source>
</evidence>
<dbReference type="OrthoDB" id="5863171at2759"/>
<evidence type="ECO:0008006" key="6">
    <source>
        <dbReference type="Google" id="ProtNLM"/>
    </source>
</evidence>
<evidence type="ECO:0000259" key="2">
    <source>
        <dbReference type="Pfam" id="PF07287"/>
    </source>
</evidence>
<reference evidence="4" key="1">
    <citation type="journal article" date="2020" name="Stud. Mycol.">
        <title>101 Dothideomycetes genomes: a test case for predicting lifestyles and emergence of pathogens.</title>
        <authorList>
            <person name="Haridas S."/>
            <person name="Albert R."/>
            <person name="Binder M."/>
            <person name="Bloem J."/>
            <person name="Labutti K."/>
            <person name="Salamov A."/>
            <person name="Andreopoulos B."/>
            <person name="Baker S."/>
            <person name="Barry K."/>
            <person name="Bills G."/>
            <person name="Bluhm B."/>
            <person name="Cannon C."/>
            <person name="Castanera R."/>
            <person name="Culley D."/>
            <person name="Daum C."/>
            <person name="Ezra D."/>
            <person name="Gonzalez J."/>
            <person name="Henrissat B."/>
            <person name="Kuo A."/>
            <person name="Liang C."/>
            <person name="Lipzen A."/>
            <person name="Lutzoni F."/>
            <person name="Magnuson J."/>
            <person name="Mondo S."/>
            <person name="Nolan M."/>
            <person name="Ohm R."/>
            <person name="Pangilinan J."/>
            <person name="Park H.-J."/>
            <person name="Ramirez L."/>
            <person name="Alfaro M."/>
            <person name="Sun H."/>
            <person name="Tritt A."/>
            <person name="Yoshinaga Y."/>
            <person name="Zwiers L.-H."/>
            <person name="Turgeon B."/>
            <person name="Goodwin S."/>
            <person name="Spatafora J."/>
            <person name="Crous P."/>
            <person name="Grigoriev I."/>
        </authorList>
    </citation>
    <scope>NUCLEOTIDE SEQUENCE</scope>
    <source>
        <strain evidence="4">CBS 125425</strain>
    </source>
</reference>
<evidence type="ECO:0000259" key="3">
    <source>
        <dbReference type="Pfam" id="PF14330"/>
    </source>
</evidence>
<dbReference type="Proteomes" id="UP000799444">
    <property type="component" value="Unassembled WGS sequence"/>
</dbReference>
<accession>A0A9P4QK61</accession>
<gene>
    <name evidence="4" type="ORF">EJ04DRAFT_86280</name>
</gene>
<evidence type="ECO:0000313" key="4">
    <source>
        <dbReference type="EMBL" id="KAF2728822.1"/>
    </source>
</evidence>
<dbReference type="InterPro" id="IPR010839">
    <property type="entry name" value="AtuA_N"/>
</dbReference>
<keyword evidence="5" id="KW-1185">Reference proteome</keyword>
<dbReference type="InterPro" id="IPR025496">
    <property type="entry name" value="DUF4387"/>
</dbReference>
<comment type="caution">
    <text evidence="4">The sequence shown here is derived from an EMBL/GenBank/DDBJ whole genome shotgun (WGS) entry which is preliminary data.</text>
</comment>
<protein>
    <recommendedName>
        <fullName evidence="6">Caib baif family enzyme</fullName>
    </recommendedName>
</protein>
<dbReference type="AlphaFoldDB" id="A0A9P4QK61"/>